<evidence type="ECO:0000256" key="4">
    <source>
        <dbReference type="ARBA" id="ARBA00022741"/>
    </source>
</evidence>
<keyword evidence="8" id="KW-1185">Reference proteome</keyword>
<evidence type="ECO:0000256" key="1">
    <source>
        <dbReference type="ARBA" id="ARBA00005417"/>
    </source>
</evidence>
<evidence type="ECO:0000313" key="7">
    <source>
        <dbReference type="EMBL" id="ACB35816.1"/>
    </source>
</evidence>
<keyword evidence="2" id="KW-0813">Transport</keyword>
<dbReference type="InterPro" id="IPR003439">
    <property type="entry name" value="ABC_transporter-like_ATP-bd"/>
</dbReference>
<keyword evidence="5" id="KW-0067">ATP-binding</keyword>
<comment type="similarity">
    <text evidence="1">Belongs to the ABC transporter superfamily.</text>
</comment>
<dbReference type="GO" id="GO:0005524">
    <property type="term" value="F:ATP binding"/>
    <property type="evidence" value="ECO:0007669"/>
    <property type="project" value="UniProtKB-KW"/>
</dbReference>
<dbReference type="KEGG" id="lch:Lcho_3562"/>
<dbReference type="STRING" id="395495.Lcho_3562"/>
<dbReference type="InterPro" id="IPR003593">
    <property type="entry name" value="AAA+_ATPase"/>
</dbReference>
<dbReference type="PANTHER" id="PTHR42734:SF5">
    <property type="entry name" value="IRON TRANSPORT SYSTEM ATP-BINDING PROTEIN HI_0361-RELATED"/>
    <property type="match status" value="1"/>
</dbReference>
<gene>
    <name evidence="7" type="ordered locus">Lcho_3562</name>
</gene>
<dbReference type="InterPro" id="IPR050153">
    <property type="entry name" value="Metal_Ion_Import_ABC"/>
</dbReference>
<evidence type="ECO:0000256" key="2">
    <source>
        <dbReference type="ARBA" id="ARBA00022448"/>
    </source>
</evidence>
<protein>
    <submittedName>
        <fullName evidence="7">ABC transporter-related protein</fullName>
    </submittedName>
</protein>
<dbReference type="HOGENOM" id="CLU_000604_1_11_4"/>
<dbReference type="eggNOG" id="COG1121">
    <property type="taxonomic scope" value="Bacteria"/>
</dbReference>
<dbReference type="Proteomes" id="UP000001693">
    <property type="component" value="Chromosome"/>
</dbReference>
<sequence>MTTQPCALSVRDLTLAHRGRTALIGLNGRFEPGVATAVIGPNGAGKSSLLAALAGQLRPTAGQIERDPRSRIAYLPQQTAFDRSFPVSVHDLVAMGLWPRLGAWRRIDASHRALIDAALAQVGLADAARRPVAELSAGQWQRALFARLLLQDADVILLDEPFNAVDEQTTTDLLALLAQWVAQGRTVIAVLHDLAQVRRHFDQTLILSGQRCRAWGPTAEVLGTVEPSAAVAWLNPSAPWLQAA</sequence>
<proteinExistence type="inferred from homology"/>
<dbReference type="InterPro" id="IPR047748">
    <property type="entry name" value="AztA-like"/>
</dbReference>
<dbReference type="InterPro" id="IPR027417">
    <property type="entry name" value="P-loop_NTPase"/>
</dbReference>
<evidence type="ECO:0000256" key="5">
    <source>
        <dbReference type="ARBA" id="ARBA00022840"/>
    </source>
</evidence>
<dbReference type="SMART" id="SM00382">
    <property type="entry name" value="AAA"/>
    <property type="match status" value="1"/>
</dbReference>
<dbReference type="Gene3D" id="3.40.50.300">
    <property type="entry name" value="P-loop containing nucleotide triphosphate hydrolases"/>
    <property type="match status" value="1"/>
</dbReference>
<dbReference type="AlphaFoldDB" id="B1Y4B5"/>
<evidence type="ECO:0000256" key="3">
    <source>
        <dbReference type="ARBA" id="ARBA00022475"/>
    </source>
</evidence>
<evidence type="ECO:0000313" key="8">
    <source>
        <dbReference type="Proteomes" id="UP000001693"/>
    </source>
</evidence>
<dbReference type="OrthoDB" id="9806726at2"/>
<dbReference type="GO" id="GO:0016887">
    <property type="term" value="F:ATP hydrolysis activity"/>
    <property type="evidence" value="ECO:0007669"/>
    <property type="project" value="InterPro"/>
</dbReference>
<keyword evidence="3" id="KW-0472">Membrane</keyword>
<dbReference type="SUPFAM" id="SSF52540">
    <property type="entry name" value="P-loop containing nucleoside triphosphate hydrolases"/>
    <property type="match status" value="1"/>
</dbReference>
<dbReference type="Pfam" id="PF00005">
    <property type="entry name" value="ABC_tran"/>
    <property type="match status" value="1"/>
</dbReference>
<dbReference type="PROSITE" id="PS50893">
    <property type="entry name" value="ABC_TRANSPORTER_2"/>
    <property type="match status" value="1"/>
</dbReference>
<accession>B1Y4B5</accession>
<dbReference type="RefSeq" id="WP_012348563.1">
    <property type="nucleotide sequence ID" value="NC_010524.1"/>
</dbReference>
<dbReference type="PROSITE" id="PS00211">
    <property type="entry name" value="ABC_TRANSPORTER_1"/>
    <property type="match status" value="1"/>
</dbReference>
<dbReference type="EMBL" id="CP001013">
    <property type="protein sequence ID" value="ACB35816.1"/>
    <property type="molecule type" value="Genomic_DNA"/>
</dbReference>
<dbReference type="NCBIfam" id="NF040873">
    <property type="entry name" value="AztA"/>
    <property type="match status" value="1"/>
</dbReference>
<evidence type="ECO:0000259" key="6">
    <source>
        <dbReference type="PROSITE" id="PS50893"/>
    </source>
</evidence>
<dbReference type="PANTHER" id="PTHR42734">
    <property type="entry name" value="METAL TRANSPORT SYSTEM ATP-BINDING PROTEIN TM_0124-RELATED"/>
    <property type="match status" value="1"/>
</dbReference>
<keyword evidence="4" id="KW-0547">Nucleotide-binding</keyword>
<feature type="domain" description="ABC transporter" evidence="6">
    <location>
        <begin position="8"/>
        <end position="234"/>
    </location>
</feature>
<dbReference type="CDD" id="cd03235">
    <property type="entry name" value="ABC_Metallic_Cations"/>
    <property type="match status" value="1"/>
</dbReference>
<name>B1Y4B5_LEPCP</name>
<reference evidence="7 8" key="1">
    <citation type="submission" date="2008-03" db="EMBL/GenBank/DDBJ databases">
        <title>Complete sequence of Leptothrix cholodnii SP-6.</title>
        <authorList>
            <consortium name="US DOE Joint Genome Institute"/>
            <person name="Copeland A."/>
            <person name="Lucas S."/>
            <person name="Lapidus A."/>
            <person name="Glavina del Rio T."/>
            <person name="Dalin E."/>
            <person name="Tice H."/>
            <person name="Bruce D."/>
            <person name="Goodwin L."/>
            <person name="Pitluck S."/>
            <person name="Chertkov O."/>
            <person name="Brettin T."/>
            <person name="Detter J.C."/>
            <person name="Han C."/>
            <person name="Kuske C.R."/>
            <person name="Schmutz J."/>
            <person name="Larimer F."/>
            <person name="Land M."/>
            <person name="Hauser L."/>
            <person name="Kyrpides N."/>
            <person name="Lykidis A."/>
            <person name="Emerson D."/>
            <person name="Richardson P."/>
        </authorList>
    </citation>
    <scope>NUCLEOTIDE SEQUENCE [LARGE SCALE GENOMIC DNA]</scope>
    <source>
        <strain evidence="8">ATCC 51168 / LMG 8142 / SP-6</strain>
    </source>
</reference>
<keyword evidence="3" id="KW-1003">Cell membrane</keyword>
<dbReference type="InterPro" id="IPR017871">
    <property type="entry name" value="ABC_transporter-like_CS"/>
</dbReference>
<organism evidence="7 8">
    <name type="scientific">Leptothrix cholodnii (strain ATCC 51168 / LMG 8142 / SP-6)</name>
    <name type="common">Leptothrix discophora (strain SP-6)</name>
    <dbReference type="NCBI Taxonomy" id="395495"/>
    <lineage>
        <taxon>Bacteria</taxon>
        <taxon>Pseudomonadati</taxon>
        <taxon>Pseudomonadota</taxon>
        <taxon>Betaproteobacteria</taxon>
        <taxon>Burkholderiales</taxon>
        <taxon>Sphaerotilaceae</taxon>
        <taxon>Leptothrix</taxon>
    </lineage>
</organism>